<dbReference type="Proteomes" id="UP000095281">
    <property type="component" value="Unplaced"/>
</dbReference>
<dbReference type="WBParaSite" id="MhA1_Contig228.frz3.gene14">
    <property type="protein sequence ID" value="MhA1_Contig228.frz3.gene14"/>
    <property type="gene ID" value="MhA1_Contig228.frz3.gene14"/>
</dbReference>
<proteinExistence type="predicted"/>
<reference evidence="2" key="1">
    <citation type="submission" date="2016-11" db="UniProtKB">
        <authorList>
            <consortium name="WormBaseParasite"/>
        </authorList>
    </citation>
    <scope>IDENTIFICATION</scope>
</reference>
<protein>
    <submittedName>
        <fullName evidence="2">SAM-dependent DNA methyltransferase</fullName>
    </submittedName>
</protein>
<evidence type="ECO:0000313" key="1">
    <source>
        <dbReference type="Proteomes" id="UP000095281"/>
    </source>
</evidence>
<accession>A0A1I8BG94</accession>
<dbReference type="AlphaFoldDB" id="A0A1I8BG94"/>
<organism evidence="1 2">
    <name type="scientific">Meloidogyne hapla</name>
    <name type="common">Root-knot nematode worm</name>
    <dbReference type="NCBI Taxonomy" id="6305"/>
    <lineage>
        <taxon>Eukaryota</taxon>
        <taxon>Metazoa</taxon>
        <taxon>Ecdysozoa</taxon>
        <taxon>Nematoda</taxon>
        <taxon>Chromadorea</taxon>
        <taxon>Rhabditida</taxon>
        <taxon>Tylenchina</taxon>
        <taxon>Tylenchomorpha</taxon>
        <taxon>Tylenchoidea</taxon>
        <taxon>Meloidogynidae</taxon>
        <taxon>Meloidogyninae</taxon>
        <taxon>Meloidogyne</taxon>
    </lineage>
</organism>
<evidence type="ECO:0000313" key="2">
    <source>
        <dbReference type="WBParaSite" id="MhA1_Contig228.frz3.gene14"/>
    </source>
</evidence>
<keyword evidence="1" id="KW-1185">Reference proteome</keyword>
<sequence>MANSNEQKADKTIKPDVKLSAEEELAAGLVDFVKQKFEELDYPRFFSTFKLPERRGLAVTGNKSLERLTSNIITKYIREEPYVQMEQPSYFVDGKEVKNAQTQLDLFVAGMLDVGFRPEEYGFTSTLPMGAVHEEIPIIDPKTKKIMKTKQTQTATQAYLDNFISDL</sequence>
<name>A0A1I8BG94_MELHA</name>